<gene>
    <name evidence="1" type="ORF">SKAU_G00412850</name>
</gene>
<comment type="caution">
    <text evidence="1">The sequence shown here is derived from an EMBL/GenBank/DDBJ whole genome shotgun (WGS) entry which is preliminary data.</text>
</comment>
<organism evidence="1 2">
    <name type="scientific">Synaphobranchus kaupii</name>
    <name type="common">Kaup's arrowtooth eel</name>
    <dbReference type="NCBI Taxonomy" id="118154"/>
    <lineage>
        <taxon>Eukaryota</taxon>
        <taxon>Metazoa</taxon>
        <taxon>Chordata</taxon>
        <taxon>Craniata</taxon>
        <taxon>Vertebrata</taxon>
        <taxon>Euteleostomi</taxon>
        <taxon>Actinopterygii</taxon>
        <taxon>Neopterygii</taxon>
        <taxon>Teleostei</taxon>
        <taxon>Anguilliformes</taxon>
        <taxon>Synaphobranchidae</taxon>
        <taxon>Synaphobranchus</taxon>
    </lineage>
</organism>
<dbReference type="EMBL" id="JAINUF010000022">
    <property type="protein sequence ID" value="KAJ8333966.1"/>
    <property type="molecule type" value="Genomic_DNA"/>
</dbReference>
<evidence type="ECO:0000313" key="2">
    <source>
        <dbReference type="Proteomes" id="UP001152622"/>
    </source>
</evidence>
<dbReference type="OrthoDB" id="1902038at2759"/>
<accession>A0A9Q1E851</accession>
<evidence type="ECO:0000313" key="1">
    <source>
        <dbReference type="EMBL" id="KAJ8333966.1"/>
    </source>
</evidence>
<reference evidence="1" key="1">
    <citation type="journal article" date="2023" name="Science">
        <title>Genome structures resolve the early diversification of teleost fishes.</title>
        <authorList>
            <person name="Parey E."/>
            <person name="Louis A."/>
            <person name="Montfort J."/>
            <person name="Bouchez O."/>
            <person name="Roques C."/>
            <person name="Iampietro C."/>
            <person name="Lluch J."/>
            <person name="Castinel A."/>
            <person name="Donnadieu C."/>
            <person name="Desvignes T."/>
            <person name="Floi Bucao C."/>
            <person name="Jouanno E."/>
            <person name="Wen M."/>
            <person name="Mejri S."/>
            <person name="Dirks R."/>
            <person name="Jansen H."/>
            <person name="Henkel C."/>
            <person name="Chen W.J."/>
            <person name="Zahm M."/>
            <person name="Cabau C."/>
            <person name="Klopp C."/>
            <person name="Thompson A.W."/>
            <person name="Robinson-Rechavi M."/>
            <person name="Braasch I."/>
            <person name="Lecointre G."/>
            <person name="Bobe J."/>
            <person name="Postlethwait J.H."/>
            <person name="Berthelot C."/>
            <person name="Roest Crollius H."/>
            <person name="Guiguen Y."/>
        </authorList>
    </citation>
    <scope>NUCLEOTIDE SEQUENCE</scope>
    <source>
        <strain evidence="1">WJC10195</strain>
    </source>
</reference>
<name>A0A9Q1E851_SYNKA</name>
<proteinExistence type="predicted"/>
<dbReference type="AlphaFoldDB" id="A0A9Q1E851"/>
<sequence length="133" mass="15211">MWLVKTDGGHLTGAQGNVVTHAMASMKAYITEEEFLSVSAKKHSEIDTYLGSTHVTTYLKTPWFTYTELWVTFGRTFFHFSSETNNKAERPIRELTNFFTCYVEMSQNITVKWMTLQRLKVGNCCCCSCCGHV</sequence>
<keyword evidence="2" id="KW-1185">Reference proteome</keyword>
<dbReference type="Proteomes" id="UP001152622">
    <property type="component" value="Chromosome 22"/>
</dbReference>
<protein>
    <submittedName>
        <fullName evidence="1">Uncharacterized protein</fullName>
    </submittedName>
</protein>